<reference evidence="1 2" key="1">
    <citation type="submission" date="2018-08" db="EMBL/GenBank/DDBJ databases">
        <title>Bacillus jemisoniae sp. nov., Bacillus chryseoplanitiae sp. nov., Bacillus resnikiae sp. nov., and Bacillus frankliniae sp. nov., isolated from Viking spacecraft and associated surfaces.</title>
        <authorList>
            <person name="Seuylemezian A."/>
            <person name="Vaishampayan P."/>
        </authorList>
    </citation>
    <scope>NUCLEOTIDE SEQUENCE [LARGE SCALE GENOMIC DNA]</scope>
    <source>
        <strain evidence="1 2">MA001</strain>
    </source>
</reference>
<dbReference type="InterPro" id="IPR023214">
    <property type="entry name" value="HAD_sf"/>
</dbReference>
<dbReference type="InterPro" id="IPR006379">
    <property type="entry name" value="HAD-SF_hydro_IIB"/>
</dbReference>
<dbReference type="SFLD" id="SFLDS00003">
    <property type="entry name" value="Haloacid_Dehalogenase"/>
    <property type="match status" value="1"/>
</dbReference>
<dbReference type="Proteomes" id="UP000266016">
    <property type="component" value="Unassembled WGS sequence"/>
</dbReference>
<dbReference type="GO" id="GO:0005829">
    <property type="term" value="C:cytosol"/>
    <property type="evidence" value="ECO:0007669"/>
    <property type="project" value="TreeGrafter"/>
</dbReference>
<dbReference type="SUPFAM" id="SSF56784">
    <property type="entry name" value="HAD-like"/>
    <property type="match status" value="1"/>
</dbReference>
<dbReference type="InterPro" id="IPR036412">
    <property type="entry name" value="HAD-like_sf"/>
</dbReference>
<dbReference type="GO" id="GO:0000287">
    <property type="term" value="F:magnesium ion binding"/>
    <property type="evidence" value="ECO:0007669"/>
    <property type="project" value="TreeGrafter"/>
</dbReference>
<dbReference type="Gene3D" id="3.40.50.1000">
    <property type="entry name" value="HAD superfamily/HAD-like"/>
    <property type="match status" value="1"/>
</dbReference>
<sequence>MIGSEGRVKIVFFDIDGTLLDHDKKLPSSTKKAIKQLQNNGVFVAIATGRSPFMFESLREELNIDTFVSFNGQYVVFEKEVVYRNPLKISELKKLHETAEKYNHTPIVFMDEATMKSSVANHERIQEALGSLRFPHPDVEADFYEQHDVYQALLFCTEEEEERFSEHCDSFRFIRWHQYSTDVLPSDGSKAEGIKMLMEHVGFQLEDVYAFGDGLNDIEMLEAVGHGIAMGNAASTVKEHADYVTKDVGEEGIYYGLKKLQLI</sequence>
<dbReference type="PROSITE" id="PS01229">
    <property type="entry name" value="COF_2"/>
    <property type="match status" value="1"/>
</dbReference>
<evidence type="ECO:0000313" key="2">
    <source>
        <dbReference type="Proteomes" id="UP000266016"/>
    </source>
</evidence>
<dbReference type="NCBIfam" id="TIGR01484">
    <property type="entry name" value="HAD-SF-IIB"/>
    <property type="match status" value="1"/>
</dbReference>
<dbReference type="PANTHER" id="PTHR10000:SF25">
    <property type="entry name" value="PHOSPHATASE YKRA-RELATED"/>
    <property type="match status" value="1"/>
</dbReference>
<dbReference type="SFLD" id="SFLDG01144">
    <property type="entry name" value="C2.B.4:_PGP_Like"/>
    <property type="match status" value="1"/>
</dbReference>
<dbReference type="InterPro" id="IPR000150">
    <property type="entry name" value="Cof"/>
</dbReference>
<comment type="caution">
    <text evidence="1">The sequence shown here is derived from an EMBL/GenBank/DDBJ whole genome shotgun (WGS) entry which is preliminary data.</text>
</comment>
<dbReference type="Gene3D" id="3.30.1240.10">
    <property type="match status" value="1"/>
</dbReference>
<gene>
    <name evidence="1" type="ORF">D1953_05440</name>
</gene>
<protein>
    <submittedName>
        <fullName evidence="1">Cof-type HAD-IIB family hydrolase</fullName>
    </submittedName>
</protein>
<proteinExistence type="predicted"/>
<dbReference type="EMBL" id="QWVS01000011">
    <property type="protein sequence ID" value="RID87629.1"/>
    <property type="molecule type" value="Genomic_DNA"/>
</dbReference>
<dbReference type="GO" id="GO:0016791">
    <property type="term" value="F:phosphatase activity"/>
    <property type="evidence" value="ECO:0007669"/>
    <property type="project" value="UniProtKB-ARBA"/>
</dbReference>
<dbReference type="CDD" id="cd07517">
    <property type="entry name" value="HAD_HPP"/>
    <property type="match status" value="1"/>
</dbReference>
<organism evidence="1 2">
    <name type="scientific">Peribacillus asahii</name>
    <dbReference type="NCBI Taxonomy" id="228899"/>
    <lineage>
        <taxon>Bacteria</taxon>
        <taxon>Bacillati</taxon>
        <taxon>Bacillota</taxon>
        <taxon>Bacilli</taxon>
        <taxon>Bacillales</taxon>
        <taxon>Bacillaceae</taxon>
        <taxon>Peribacillus</taxon>
    </lineage>
</organism>
<dbReference type="AlphaFoldDB" id="A0A398BBU0"/>
<dbReference type="SFLD" id="SFLDG01140">
    <property type="entry name" value="C2.B:_Phosphomannomutase_and_P"/>
    <property type="match status" value="1"/>
</dbReference>
<dbReference type="PANTHER" id="PTHR10000">
    <property type="entry name" value="PHOSPHOSERINE PHOSPHATASE"/>
    <property type="match status" value="1"/>
</dbReference>
<dbReference type="Pfam" id="PF08282">
    <property type="entry name" value="Hydrolase_3"/>
    <property type="match status" value="1"/>
</dbReference>
<accession>A0A398BBU0</accession>
<dbReference type="RefSeq" id="WP_119116146.1">
    <property type="nucleotide sequence ID" value="NZ_QWVS01000011.1"/>
</dbReference>
<dbReference type="NCBIfam" id="TIGR00099">
    <property type="entry name" value="Cof-subfamily"/>
    <property type="match status" value="1"/>
</dbReference>
<keyword evidence="1" id="KW-0378">Hydrolase</keyword>
<name>A0A398BBU0_9BACI</name>
<evidence type="ECO:0000313" key="1">
    <source>
        <dbReference type="EMBL" id="RID87629.1"/>
    </source>
</evidence>
<keyword evidence="2" id="KW-1185">Reference proteome</keyword>